<dbReference type="Proteomes" id="UP000183255">
    <property type="component" value="Unassembled WGS sequence"/>
</dbReference>
<protein>
    <submittedName>
        <fullName evidence="2">Uncharacterized protein</fullName>
    </submittedName>
</protein>
<reference evidence="2 3" key="1">
    <citation type="submission" date="2016-10" db="EMBL/GenBank/DDBJ databases">
        <authorList>
            <person name="de Groot N.N."/>
        </authorList>
    </citation>
    <scope>NUCLEOTIDE SEQUENCE [LARGE SCALE GENOMIC DNA]</scope>
    <source>
        <strain evidence="2 3">CGMCC 1.5058</strain>
    </source>
</reference>
<keyword evidence="1" id="KW-1133">Transmembrane helix</keyword>
<feature type="transmembrane region" description="Helical" evidence="1">
    <location>
        <begin position="5"/>
        <end position="22"/>
    </location>
</feature>
<gene>
    <name evidence="2" type="ORF">SAMN05421804_10783</name>
</gene>
<accession>A0A1G8QVU2</accession>
<feature type="transmembrane region" description="Helical" evidence="1">
    <location>
        <begin position="42"/>
        <end position="62"/>
    </location>
</feature>
<feature type="transmembrane region" description="Helical" evidence="1">
    <location>
        <begin position="125"/>
        <end position="146"/>
    </location>
</feature>
<evidence type="ECO:0000313" key="2">
    <source>
        <dbReference type="EMBL" id="SDJ08852.1"/>
    </source>
</evidence>
<evidence type="ECO:0000313" key="3">
    <source>
        <dbReference type="Proteomes" id="UP000183255"/>
    </source>
</evidence>
<keyword evidence="1" id="KW-0812">Transmembrane</keyword>
<evidence type="ECO:0000256" key="1">
    <source>
        <dbReference type="SAM" id="Phobius"/>
    </source>
</evidence>
<proteinExistence type="predicted"/>
<name>A0A1G8QVU2_9CLOT</name>
<dbReference type="AlphaFoldDB" id="A0A1G8QVU2"/>
<dbReference type="EMBL" id="FNDZ01000007">
    <property type="protein sequence ID" value="SDJ08852.1"/>
    <property type="molecule type" value="Genomic_DNA"/>
</dbReference>
<sequence>MNKTVIGQILNIALAWALYTVFRAKNAMDLAYEGKYLEDTHLMRVLLSAAAAFLIIGIMIYISMKGKKIRSFGDFLKLDISVSEDDERESEIIRRISRKNYLAYSGGVMAMIVFAPILIGTEEITMHGVVLSLAVVVTADALLFLFQYIRAYHE</sequence>
<dbReference type="RefSeq" id="WP_031577007.1">
    <property type="nucleotide sequence ID" value="NZ_FNDZ01000007.1"/>
</dbReference>
<keyword evidence="1" id="KW-0472">Membrane</keyword>
<organism evidence="2 3">
    <name type="scientific">Proteiniclasticum ruminis</name>
    <dbReference type="NCBI Taxonomy" id="398199"/>
    <lineage>
        <taxon>Bacteria</taxon>
        <taxon>Bacillati</taxon>
        <taxon>Bacillota</taxon>
        <taxon>Clostridia</taxon>
        <taxon>Eubacteriales</taxon>
        <taxon>Clostridiaceae</taxon>
        <taxon>Proteiniclasticum</taxon>
    </lineage>
</organism>
<feature type="transmembrane region" description="Helical" evidence="1">
    <location>
        <begin position="101"/>
        <end position="119"/>
    </location>
</feature>